<evidence type="ECO:0000313" key="4">
    <source>
        <dbReference type="EMBL" id="PWF48982.1"/>
    </source>
</evidence>
<dbReference type="InterPro" id="IPR004394">
    <property type="entry name" value="Iojap/RsfS/C7orf30"/>
</dbReference>
<dbReference type="PANTHER" id="PTHR21043:SF0">
    <property type="entry name" value="MITOCHONDRIAL ASSEMBLY OF RIBOSOMAL LARGE SUBUNIT PROTEIN 1"/>
    <property type="match status" value="1"/>
</dbReference>
<dbReference type="EMBL" id="PXWF02000121">
    <property type="protein sequence ID" value="PWF48982.1"/>
    <property type="molecule type" value="Genomic_DNA"/>
</dbReference>
<comment type="function">
    <text evidence="2">Functions as a ribosomal silencing factor. Interacts with ribosomal protein uL14 (rplN), blocking formation of intersubunit bridge B8. Prevents association of the 30S and 50S ribosomal subunits and the formation of functional ribosomes, thus repressing translation.</text>
</comment>
<comment type="subunit">
    <text evidence="2">Interacts with ribosomal protein uL14 (rplN).</text>
</comment>
<keyword evidence="2" id="KW-0963">Cytoplasm</keyword>
<dbReference type="SUPFAM" id="SSF81301">
    <property type="entry name" value="Nucleotidyltransferase"/>
    <property type="match status" value="1"/>
</dbReference>
<keyword evidence="2" id="KW-0810">Translation regulation</keyword>
<dbReference type="GO" id="GO:0043023">
    <property type="term" value="F:ribosomal large subunit binding"/>
    <property type="evidence" value="ECO:0007669"/>
    <property type="project" value="TreeGrafter"/>
</dbReference>
<dbReference type="Gene3D" id="3.30.460.10">
    <property type="entry name" value="Beta Polymerase, domain 2"/>
    <property type="match status" value="1"/>
</dbReference>
<dbReference type="Pfam" id="PF02410">
    <property type="entry name" value="RsfS"/>
    <property type="match status" value="1"/>
</dbReference>
<proteinExistence type="inferred from homology"/>
<dbReference type="InterPro" id="IPR043519">
    <property type="entry name" value="NT_sf"/>
</dbReference>
<evidence type="ECO:0000256" key="1">
    <source>
        <dbReference type="ARBA" id="ARBA00010574"/>
    </source>
</evidence>
<dbReference type="AlphaFoldDB" id="A0A2U2HNE3"/>
<evidence type="ECO:0000256" key="3">
    <source>
        <dbReference type="SAM" id="MobiDB-lite"/>
    </source>
</evidence>
<evidence type="ECO:0000313" key="5">
    <source>
        <dbReference type="Proteomes" id="UP000241421"/>
    </source>
</evidence>
<dbReference type="PANTHER" id="PTHR21043">
    <property type="entry name" value="IOJAP SUPERFAMILY ORTHOLOG"/>
    <property type="match status" value="1"/>
</dbReference>
<keyword evidence="5" id="KW-1185">Reference proteome</keyword>
<sequence>MDIKKLQSLVVDALEDIKGQDISVFDTVHLTSLFDRIAVVSGTSNRQTKALAASVRDKVKEAGGDVIGVEGEDTGEWVLVDLGDMIVHIMQPAIRQYYRLEEIWGDKPVKLGAAKRKGTVEAAEASEIKPKSKHLTSTQEAPVVKPVNERKSPARKEAVDKASVVKPAAAKKPAAKKPAASKAVGKVVKVAATKTEEAAVKALKSLPPKRAAAVKAPKVAADAVPAKKVIKRAVKKTADE</sequence>
<dbReference type="GO" id="GO:0017148">
    <property type="term" value="P:negative regulation of translation"/>
    <property type="evidence" value="ECO:0007669"/>
    <property type="project" value="UniProtKB-UniRule"/>
</dbReference>
<dbReference type="GO" id="GO:0090071">
    <property type="term" value="P:negative regulation of ribosome biogenesis"/>
    <property type="evidence" value="ECO:0007669"/>
    <property type="project" value="UniProtKB-UniRule"/>
</dbReference>
<feature type="region of interest" description="Disordered" evidence="3">
    <location>
        <begin position="121"/>
        <end position="143"/>
    </location>
</feature>
<accession>A0A2U2HNE3</accession>
<dbReference type="OrthoDB" id="9793681at2"/>
<keyword evidence="2" id="KW-0678">Repressor</keyword>
<dbReference type="NCBIfam" id="TIGR00090">
    <property type="entry name" value="rsfS_iojap_ybeB"/>
    <property type="match status" value="1"/>
</dbReference>
<protein>
    <recommendedName>
        <fullName evidence="2">Ribosomal silencing factor RsfS</fullName>
    </recommendedName>
</protein>
<reference evidence="4 5" key="1">
    <citation type="submission" date="2018-04" db="EMBL/GenBank/DDBJ databases">
        <title>Massilia violaceinigra sp. nov., a novel purple-pigmented bacterium isolated from Tianshan glacier, Xinjiang, China.</title>
        <authorList>
            <person name="Wang H."/>
        </authorList>
    </citation>
    <scope>NUCLEOTIDE SEQUENCE [LARGE SCALE GENOMIC DNA]</scope>
    <source>
        <strain evidence="4 5">B448-2</strain>
    </source>
</reference>
<dbReference type="HAMAP" id="MF_01477">
    <property type="entry name" value="Iojap_RsfS"/>
    <property type="match status" value="1"/>
</dbReference>
<organism evidence="4 5">
    <name type="scientific">Massilia glaciei</name>
    <dbReference type="NCBI Taxonomy" id="1524097"/>
    <lineage>
        <taxon>Bacteria</taxon>
        <taxon>Pseudomonadati</taxon>
        <taxon>Pseudomonadota</taxon>
        <taxon>Betaproteobacteria</taxon>
        <taxon>Burkholderiales</taxon>
        <taxon>Oxalobacteraceae</taxon>
        <taxon>Telluria group</taxon>
        <taxon>Massilia</taxon>
    </lineage>
</organism>
<comment type="caution">
    <text evidence="4">The sequence shown here is derived from an EMBL/GenBank/DDBJ whole genome shotgun (WGS) entry which is preliminary data.</text>
</comment>
<dbReference type="GO" id="GO:0042256">
    <property type="term" value="P:cytosolic ribosome assembly"/>
    <property type="evidence" value="ECO:0007669"/>
    <property type="project" value="UniProtKB-UniRule"/>
</dbReference>
<dbReference type="Proteomes" id="UP000241421">
    <property type="component" value="Unassembled WGS sequence"/>
</dbReference>
<dbReference type="GO" id="GO:0005737">
    <property type="term" value="C:cytoplasm"/>
    <property type="evidence" value="ECO:0007669"/>
    <property type="project" value="UniProtKB-SubCell"/>
</dbReference>
<comment type="similarity">
    <text evidence="1 2">Belongs to the Iojap/RsfS family.</text>
</comment>
<comment type="subcellular location">
    <subcellularLocation>
        <location evidence="2">Cytoplasm</location>
    </subcellularLocation>
</comment>
<dbReference type="RefSeq" id="WP_106757069.1">
    <property type="nucleotide sequence ID" value="NZ_PXWF02000121.1"/>
</dbReference>
<name>A0A2U2HNE3_9BURK</name>
<gene>
    <name evidence="2 4" type="primary">rsfS</name>
    <name evidence="4" type="ORF">C7C56_008830</name>
</gene>
<evidence type="ECO:0000256" key="2">
    <source>
        <dbReference type="HAMAP-Rule" id="MF_01477"/>
    </source>
</evidence>